<dbReference type="Proteomes" id="UP000095380">
    <property type="component" value="Unassembled WGS sequence"/>
</dbReference>
<dbReference type="Pfam" id="PF13649">
    <property type="entry name" value="Methyltransf_25"/>
    <property type="match status" value="1"/>
</dbReference>
<gene>
    <name evidence="4" type="primary">tehB</name>
    <name evidence="4" type="ORF">ERS852408_02481</name>
</gene>
<evidence type="ECO:0000313" key="4">
    <source>
        <dbReference type="EMBL" id="CUO58143.1"/>
    </source>
</evidence>
<organism evidence="4 5">
    <name type="scientific">Dorea longicatena</name>
    <dbReference type="NCBI Taxonomy" id="88431"/>
    <lineage>
        <taxon>Bacteria</taxon>
        <taxon>Bacillati</taxon>
        <taxon>Bacillota</taxon>
        <taxon>Clostridia</taxon>
        <taxon>Lachnospirales</taxon>
        <taxon>Lachnospiraceae</taxon>
        <taxon>Dorea</taxon>
    </lineage>
</organism>
<reference evidence="4 5" key="1">
    <citation type="submission" date="2015-09" db="EMBL/GenBank/DDBJ databases">
        <authorList>
            <consortium name="Pathogen Informatics"/>
        </authorList>
    </citation>
    <scope>NUCLEOTIDE SEQUENCE [LARGE SCALE GENOMIC DNA]</scope>
    <source>
        <strain evidence="4 5">2789STDY5608851</strain>
    </source>
</reference>
<dbReference type="Gene3D" id="3.40.50.150">
    <property type="entry name" value="Vaccinia Virus protein VP39"/>
    <property type="match status" value="1"/>
</dbReference>
<dbReference type="eggNOG" id="COG2265">
    <property type="taxonomic scope" value="Bacteria"/>
</dbReference>
<accession>A0A174G6Q6</accession>
<dbReference type="CDD" id="cd02440">
    <property type="entry name" value="AdoMet_MTases"/>
    <property type="match status" value="1"/>
</dbReference>
<dbReference type="PANTHER" id="PTHR43861">
    <property type="entry name" value="TRANS-ACONITATE 2-METHYLTRANSFERASE-RELATED"/>
    <property type="match status" value="1"/>
</dbReference>
<dbReference type="Gene3D" id="2.20.25.110">
    <property type="entry name" value="S-adenosyl-L-methionine-dependent methyltransferases"/>
    <property type="match status" value="1"/>
</dbReference>
<dbReference type="AlphaFoldDB" id="A0A174G6Q6"/>
<keyword evidence="2 4" id="KW-0808">Transferase</keyword>
<protein>
    <submittedName>
        <fullName evidence="4">Tellurite resistance protein TehB homolog</fullName>
        <ecNumber evidence="4">2.1.1.-</ecNumber>
    </submittedName>
</protein>
<evidence type="ECO:0000259" key="3">
    <source>
        <dbReference type="Pfam" id="PF13649"/>
    </source>
</evidence>
<dbReference type="RefSeq" id="WP_081019708.1">
    <property type="nucleotide sequence ID" value="NZ_CYYM01000020.1"/>
</dbReference>
<dbReference type="EC" id="2.1.1.-" evidence="4"/>
<sequence>MSWVEDANRQVDFLIKQLHLKGTEKILDLACGFGRHSLEFARRGYDVTGIDITPAYIDYANEQAKKENLNAKFICQDIRTITFDEEFDVVLNMADGAIGYLEDDGENHKIFSVIAKALKNGGKHFMDIMNGSYAQTHFPCKLWDAGEKGLTLSAFEWEKDRKTLIYGQVDYMYGEALYKPEMKEGNPIRLYSLDEITEIFCKLGLRICNSFADFSGKPSSDNDIQLMVYSIRE</sequence>
<evidence type="ECO:0000313" key="5">
    <source>
        <dbReference type="Proteomes" id="UP000095380"/>
    </source>
</evidence>
<dbReference type="PANTHER" id="PTHR43861:SF1">
    <property type="entry name" value="TRANS-ACONITATE 2-METHYLTRANSFERASE"/>
    <property type="match status" value="1"/>
</dbReference>
<dbReference type="InterPro" id="IPR029063">
    <property type="entry name" value="SAM-dependent_MTases_sf"/>
</dbReference>
<dbReference type="SUPFAM" id="SSF53335">
    <property type="entry name" value="S-adenosyl-L-methionine-dependent methyltransferases"/>
    <property type="match status" value="1"/>
</dbReference>
<feature type="domain" description="Methyltransferase" evidence="3">
    <location>
        <begin position="26"/>
        <end position="122"/>
    </location>
</feature>
<dbReference type="EMBL" id="CYYM01000020">
    <property type="protein sequence ID" value="CUO58143.1"/>
    <property type="molecule type" value="Genomic_DNA"/>
</dbReference>
<name>A0A174G6Q6_9FIRM</name>
<dbReference type="GO" id="GO:0032259">
    <property type="term" value="P:methylation"/>
    <property type="evidence" value="ECO:0007669"/>
    <property type="project" value="UniProtKB-KW"/>
</dbReference>
<dbReference type="GO" id="GO:0008168">
    <property type="term" value="F:methyltransferase activity"/>
    <property type="evidence" value="ECO:0007669"/>
    <property type="project" value="UniProtKB-KW"/>
</dbReference>
<evidence type="ECO:0000256" key="1">
    <source>
        <dbReference type="ARBA" id="ARBA00022603"/>
    </source>
</evidence>
<evidence type="ECO:0000256" key="2">
    <source>
        <dbReference type="ARBA" id="ARBA00022679"/>
    </source>
</evidence>
<proteinExistence type="predicted"/>
<keyword evidence="1 4" id="KW-0489">Methyltransferase</keyword>
<dbReference type="InterPro" id="IPR041698">
    <property type="entry name" value="Methyltransf_25"/>
</dbReference>